<proteinExistence type="predicted"/>
<gene>
    <name evidence="1" type="ORF">NCTC1935_01766</name>
</gene>
<name>A0A449GDP3_NOCFR</name>
<sequence>MSRASMFSERGPGRTGLRLRGLVLLAALILLTGAVWRSVPPDRAGQAGFDLVAATLGDGVGVDTPVRLRGRTVGAVVAVAPLGVDRRRVSIGIEAPRLAELSTAMQTRFVSANLFGSTALELVPMPGGQPLSEGMVLDVGDRVDNFTVTGILRESGRAVTEVLTPRLAAALEDAADLTEAGAPLLGAALLVARTWQRVERVPLAQALPAVADATEGAAAFTPSALGILTALASVEELDDDVHIGQASDTISEVSNLVFAFAGQLVGALGPTSDAVDMLLDTLIPLNQAMRGVTPAQVGALTDRLDGALHGHGDGVVLDVEVLIAAMPAFALPLAATAGAHR</sequence>
<dbReference type="AlphaFoldDB" id="A0A449GDP3"/>
<dbReference type="RefSeq" id="WP_098083623.1">
    <property type="nucleotide sequence ID" value="NZ_CAACYE020000001.1"/>
</dbReference>
<accession>A0A449GDP3</accession>
<organism evidence="1">
    <name type="scientific">Nocardia farcinica</name>
    <dbReference type="NCBI Taxonomy" id="37329"/>
    <lineage>
        <taxon>Bacteria</taxon>
        <taxon>Bacillati</taxon>
        <taxon>Actinomycetota</taxon>
        <taxon>Actinomycetes</taxon>
        <taxon>Mycobacteriales</taxon>
        <taxon>Nocardiaceae</taxon>
        <taxon>Nocardia</taxon>
    </lineage>
</organism>
<dbReference type="EMBL" id="CAACYE010000005">
    <property type="protein sequence ID" value="VFA83938.1"/>
    <property type="molecule type" value="Genomic_DNA"/>
</dbReference>
<protein>
    <recommendedName>
        <fullName evidence="2">Mce family protein</fullName>
    </recommendedName>
</protein>
<evidence type="ECO:0008006" key="2">
    <source>
        <dbReference type="Google" id="ProtNLM"/>
    </source>
</evidence>
<evidence type="ECO:0000313" key="1">
    <source>
        <dbReference type="EMBL" id="VFA83938.1"/>
    </source>
</evidence>
<reference evidence="1" key="1">
    <citation type="submission" date="2019-02" db="EMBL/GenBank/DDBJ databases">
        <authorList>
            <consortium name="Pathogen Informatics"/>
        </authorList>
    </citation>
    <scope>NUCLEOTIDE SEQUENCE</scope>
    <source>
        <strain evidence="1">3012STDY6733949</strain>
    </source>
</reference>